<evidence type="ECO:0000259" key="13">
    <source>
        <dbReference type="Pfam" id="PF07732"/>
    </source>
</evidence>
<dbReference type="GeneID" id="92180562"/>
<keyword evidence="3" id="KW-0964">Secreted</keyword>
<feature type="chain" id="PRO_5043878205" description="Diphenol oxidase" evidence="10">
    <location>
        <begin position="22"/>
        <end position="633"/>
    </location>
</feature>
<evidence type="ECO:0000256" key="5">
    <source>
        <dbReference type="ARBA" id="ARBA00023002"/>
    </source>
</evidence>
<dbReference type="Pfam" id="PF00394">
    <property type="entry name" value="Cu-oxidase"/>
    <property type="match status" value="1"/>
</dbReference>
<dbReference type="KEGG" id="kne:92180562"/>
<dbReference type="RefSeq" id="XP_066802803.1">
    <property type="nucleotide sequence ID" value="XM_066946411.1"/>
</dbReference>
<sequence>MRNISLQKLFVLAPCIALATGQSTGGLSPPSPTAYSASPLPSNTAYPDSATFVLSDDFEITDRPTTRELFFNITTAAASPDGYARQVYVVNGQLPGPLIEANTGDTIIVHVDNQLDEGQSLHWHGIFQNGSAYMDGVPGVTQCPIPPGGTFTYKFTVANQYGTYWWHSHYGNTLADGLVGPLVVHSVDEPLRRNRDYDEDRVLMISDWIHDQSSVVVEGLRAGTFRGDLPPQGDSILINGIGRTNCSAVPSGTSCDYLPPPEIQVSANKTIRFRVINTSAHSMLRLSIDSHDMEVIEADGTAVYGPTTHEIPIAPAQRYSILVNTTQGQAGDAYWLRTNTALACMPAGHVQTALAVFRYTSGMDSETSTRDPETQAWDDLAGSDAKCRDLDQMYAVAPRDGKAAVNDALQTHFLSSSRGKFVNINGVSFFGFGFDNVSFQNQIYKPLLSDIESGTTLNSSLIRSITFDGIGVGNIVVNNLDANIDHPYHLHGNDFQIIARGNGTLTQEGLKGVSLHLANPLRRDTLWIPGGGYAILRYTTDNPGVWALHCHIGWHLAEGKLAAVVVRPEAIRSFPQPADWSNLCANTNASQFGPARRDVEQVSRIAVSATGLHANNSSATSRTMLGRRGPRET</sequence>
<protein>
    <recommendedName>
        <fullName evidence="16">Diphenol oxidase</fullName>
    </recommendedName>
</protein>
<evidence type="ECO:0008006" key="16">
    <source>
        <dbReference type="Google" id="ProtNLM"/>
    </source>
</evidence>
<dbReference type="AlphaFoldDB" id="A0AAW0YM56"/>
<comment type="subcellular location">
    <subcellularLocation>
        <location evidence="1">Secreted</location>
        <location evidence="1">Cell wall</location>
    </subcellularLocation>
</comment>
<dbReference type="InterPro" id="IPR033138">
    <property type="entry name" value="Cu_oxidase_CS"/>
</dbReference>
<comment type="function">
    <text evidence="9">Laccase that catalyzes the oxidation of certain aromatic compounds, including L-dopa, to quinones, which then polymerize to melanin. Able to oxidize a wide variety of aromatic diphenol and diamino groups in the ortho, meta, and para positions but not monophenolic groups such as in phenol, tyramine, or tyrosine. Plays an important role in virulence. Plays a role in dissemination to extrapulmonary sites but is not involved in pulmonary growth or in elicitation of cellular immune responses in the lung.</text>
</comment>
<feature type="domain" description="Plastocyanin-like" evidence="11">
    <location>
        <begin position="199"/>
        <end position="360"/>
    </location>
</feature>
<evidence type="ECO:0000256" key="3">
    <source>
        <dbReference type="ARBA" id="ARBA00022512"/>
    </source>
</evidence>
<dbReference type="PANTHER" id="PTHR11709">
    <property type="entry name" value="MULTI-COPPER OXIDASE"/>
    <property type="match status" value="1"/>
</dbReference>
<keyword evidence="8" id="KW-0325">Glycoprotein</keyword>
<evidence type="ECO:0000256" key="9">
    <source>
        <dbReference type="ARBA" id="ARBA00055106"/>
    </source>
</evidence>
<dbReference type="Proteomes" id="UP001388673">
    <property type="component" value="Unassembled WGS sequence"/>
</dbReference>
<dbReference type="CDD" id="cd13904">
    <property type="entry name" value="CuRO_3_Diphenol_Ox"/>
    <property type="match status" value="1"/>
</dbReference>
<keyword evidence="3" id="KW-0134">Cell wall</keyword>
<dbReference type="SUPFAM" id="SSF49503">
    <property type="entry name" value="Cupredoxins"/>
    <property type="match status" value="3"/>
</dbReference>
<organism evidence="14 15">
    <name type="scientific">Kwoniella newhampshirensis</name>
    <dbReference type="NCBI Taxonomy" id="1651941"/>
    <lineage>
        <taxon>Eukaryota</taxon>
        <taxon>Fungi</taxon>
        <taxon>Dikarya</taxon>
        <taxon>Basidiomycota</taxon>
        <taxon>Agaricomycotina</taxon>
        <taxon>Tremellomycetes</taxon>
        <taxon>Tremellales</taxon>
        <taxon>Cryptococcaceae</taxon>
        <taxon>Kwoniella</taxon>
    </lineage>
</organism>
<evidence type="ECO:0000256" key="6">
    <source>
        <dbReference type="ARBA" id="ARBA00023008"/>
    </source>
</evidence>
<dbReference type="GO" id="GO:0016491">
    <property type="term" value="F:oxidoreductase activity"/>
    <property type="evidence" value="ECO:0007669"/>
    <property type="project" value="UniProtKB-KW"/>
</dbReference>
<dbReference type="EMBL" id="JBCAWK010000006">
    <property type="protein sequence ID" value="KAK8854565.1"/>
    <property type="molecule type" value="Genomic_DNA"/>
</dbReference>
<evidence type="ECO:0000313" key="14">
    <source>
        <dbReference type="EMBL" id="KAK8854565.1"/>
    </source>
</evidence>
<dbReference type="InterPro" id="IPR011707">
    <property type="entry name" value="Cu-oxidase-like_N"/>
</dbReference>
<dbReference type="PANTHER" id="PTHR11709:SF414">
    <property type="entry name" value="ADR239WP"/>
    <property type="match status" value="1"/>
</dbReference>
<dbReference type="CDD" id="cd13857">
    <property type="entry name" value="CuRO_1_Diphenol_Ox"/>
    <property type="match status" value="1"/>
</dbReference>
<accession>A0AAW0YM56</accession>
<keyword evidence="4" id="KW-0479">Metal-binding</keyword>
<dbReference type="FunFam" id="2.60.40.420:FF:000045">
    <property type="entry name" value="Laccase 2"/>
    <property type="match status" value="1"/>
</dbReference>
<evidence type="ECO:0000256" key="10">
    <source>
        <dbReference type="SAM" id="SignalP"/>
    </source>
</evidence>
<evidence type="ECO:0000256" key="1">
    <source>
        <dbReference type="ARBA" id="ARBA00004191"/>
    </source>
</evidence>
<proteinExistence type="inferred from homology"/>
<evidence type="ECO:0000313" key="15">
    <source>
        <dbReference type="Proteomes" id="UP001388673"/>
    </source>
</evidence>
<comment type="caution">
    <text evidence="14">The sequence shown here is derived from an EMBL/GenBank/DDBJ whole genome shotgun (WGS) entry which is preliminary data.</text>
</comment>
<dbReference type="GO" id="GO:0005507">
    <property type="term" value="F:copper ion binding"/>
    <property type="evidence" value="ECO:0007669"/>
    <property type="project" value="InterPro"/>
</dbReference>
<evidence type="ECO:0000256" key="8">
    <source>
        <dbReference type="ARBA" id="ARBA00023180"/>
    </source>
</evidence>
<dbReference type="PROSITE" id="PS00079">
    <property type="entry name" value="MULTICOPPER_OXIDASE1"/>
    <property type="match status" value="1"/>
</dbReference>
<dbReference type="InterPro" id="IPR008972">
    <property type="entry name" value="Cupredoxin"/>
</dbReference>
<evidence type="ECO:0000259" key="12">
    <source>
        <dbReference type="Pfam" id="PF07731"/>
    </source>
</evidence>
<feature type="domain" description="Plastocyanin-like" evidence="12">
    <location>
        <begin position="473"/>
        <end position="569"/>
    </location>
</feature>
<gene>
    <name evidence="14" type="ORF">IAR55_003304</name>
</gene>
<keyword evidence="6" id="KW-0186">Copper</keyword>
<keyword evidence="10" id="KW-0732">Signal</keyword>
<dbReference type="InterPro" id="IPR011706">
    <property type="entry name" value="Cu-oxidase_C"/>
</dbReference>
<keyword evidence="5" id="KW-0560">Oxidoreductase</keyword>
<evidence type="ECO:0000256" key="2">
    <source>
        <dbReference type="ARBA" id="ARBA00010609"/>
    </source>
</evidence>
<dbReference type="Pfam" id="PF07732">
    <property type="entry name" value="Cu-oxidase_3"/>
    <property type="match status" value="1"/>
</dbReference>
<keyword evidence="15" id="KW-1185">Reference proteome</keyword>
<comment type="similarity">
    <text evidence="2">Belongs to the multicopper oxidase family.</text>
</comment>
<dbReference type="InterPro" id="IPR001117">
    <property type="entry name" value="Cu-oxidase_2nd"/>
</dbReference>
<reference evidence="14 15" key="1">
    <citation type="journal article" date="2024" name="bioRxiv">
        <title>Comparative genomics of Cryptococcus and Kwoniella reveals pathogenesis evolution and contrasting karyotype dynamics via intercentromeric recombination or chromosome fusion.</title>
        <authorList>
            <person name="Coelho M.A."/>
            <person name="David-Palma M."/>
            <person name="Shea T."/>
            <person name="Bowers K."/>
            <person name="McGinley-Smith S."/>
            <person name="Mohammad A.W."/>
            <person name="Gnirke A."/>
            <person name="Yurkov A.M."/>
            <person name="Nowrousian M."/>
            <person name="Sun S."/>
            <person name="Cuomo C.A."/>
            <person name="Heitman J."/>
        </authorList>
    </citation>
    <scope>NUCLEOTIDE SEQUENCE [LARGE SCALE GENOMIC DNA]</scope>
    <source>
        <strain evidence="14 15">CBS 13917</strain>
    </source>
</reference>
<evidence type="ECO:0000256" key="7">
    <source>
        <dbReference type="ARBA" id="ARBA00023157"/>
    </source>
</evidence>
<feature type="signal peptide" evidence="10">
    <location>
        <begin position="1"/>
        <end position="21"/>
    </location>
</feature>
<evidence type="ECO:0000259" key="11">
    <source>
        <dbReference type="Pfam" id="PF00394"/>
    </source>
</evidence>
<feature type="domain" description="Plastocyanin-like" evidence="13">
    <location>
        <begin position="73"/>
        <end position="186"/>
    </location>
</feature>
<dbReference type="Gene3D" id="2.60.40.420">
    <property type="entry name" value="Cupredoxins - blue copper proteins"/>
    <property type="match status" value="3"/>
</dbReference>
<keyword evidence="7" id="KW-1015">Disulfide bond</keyword>
<dbReference type="InterPro" id="IPR045087">
    <property type="entry name" value="Cu-oxidase_fam"/>
</dbReference>
<dbReference type="Pfam" id="PF07731">
    <property type="entry name" value="Cu-oxidase_2"/>
    <property type="match status" value="1"/>
</dbReference>
<name>A0AAW0YM56_9TREE</name>
<evidence type="ECO:0000256" key="4">
    <source>
        <dbReference type="ARBA" id="ARBA00022723"/>
    </source>
</evidence>